<accession>A0A9E7AEC7</accession>
<evidence type="ECO:0000256" key="2">
    <source>
        <dbReference type="ARBA" id="ARBA00022741"/>
    </source>
</evidence>
<dbReference type="Gene3D" id="3.40.50.300">
    <property type="entry name" value="P-loop containing nucleotide triphosphate hydrolases"/>
    <property type="match status" value="1"/>
</dbReference>
<reference evidence="5" key="1">
    <citation type="submission" date="2022-05" db="EMBL/GenBank/DDBJ databases">
        <title>Using nanopore sequencing to obtain complete genomes from saliva samples.</title>
        <authorList>
            <person name="Baker J.L."/>
        </authorList>
    </citation>
    <scope>NUCLEOTIDE SEQUENCE</scope>
    <source>
        <strain evidence="5">JCVI-JB-Ag32</strain>
    </source>
</reference>
<dbReference type="Pfam" id="PF00005">
    <property type="entry name" value="ABC_tran"/>
    <property type="match status" value="1"/>
</dbReference>
<evidence type="ECO:0000259" key="4">
    <source>
        <dbReference type="PROSITE" id="PS50893"/>
    </source>
</evidence>
<sequence length="239" mass="26131">MTLELQEIGFHYRSGEQILNNCCHTFENGITALVGANGSGKTTLLRLLASLLKPKSGQINYCGHSIHASASKLAEYRKLLGWLPQQASLAKNIVAIDYLRYLCWLKQIPSREAETAITNLAQQLEVEQVLACPMRQLSGGTRRRVTLAGAMLGSPKVLLLDEPSVGLDPTQRQAFLNALTPLSSKCIIILSTHILEDVFLAANSCVTIADKTIKSAFSIDALREQDALTLELLRSKIGM</sequence>
<dbReference type="KEGG" id="agh:M3I41_05505"/>
<evidence type="ECO:0000256" key="1">
    <source>
        <dbReference type="ARBA" id="ARBA00022448"/>
    </source>
</evidence>
<proteinExistence type="predicted"/>
<evidence type="ECO:0000313" key="5">
    <source>
        <dbReference type="EMBL" id="UQF79070.1"/>
    </source>
</evidence>
<gene>
    <name evidence="5" type="ORF">M3I41_05505</name>
</gene>
<dbReference type="InterPro" id="IPR027417">
    <property type="entry name" value="P-loop_NTPase"/>
</dbReference>
<dbReference type="GO" id="GO:0005524">
    <property type="term" value="F:ATP binding"/>
    <property type="evidence" value="ECO:0007669"/>
    <property type="project" value="UniProtKB-KW"/>
</dbReference>
<dbReference type="PANTHER" id="PTHR42939">
    <property type="entry name" value="ABC TRANSPORTER ATP-BINDING PROTEIN ALBC-RELATED"/>
    <property type="match status" value="1"/>
</dbReference>
<name>A0A9E7AEC7_9ACTO</name>
<dbReference type="AlphaFoldDB" id="A0A9E7AEC7"/>
<dbReference type="PANTHER" id="PTHR42939:SF1">
    <property type="entry name" value="ABC TRANSPORTER ATP-BINDING PROTEIN ALBC-RELATED"/>
    <property type="match status" value="1"/>
</dbReference>
<keyword evidence="2" id="KW-0547">Nucleotide-binding</keyword>
<dbReference type="SMART" id="SM00382">
    <property type="entry name" value="AAA"/>
    <property type="match status" value="1"/>
</dbReference>
<dbReference type="Proteomes" id="UP000830236">
    <property type="component" value="Chromosome"/>
</dbReference>
<dbReference type="SUPFAM" id="SSF52540">
    <property type="entry name" value="P-loop containing nucleoside triphosphate hydrolases"/>
    <property type="match status" value="1"/>
</dbReference>
<organism evidence="5 6">
    <name type="scientific">Actinomyces graevenitzii</name>
    <dbReference type="NCBI Taxonomy" id="55565"/>
    <lineage>
        <taxon>Bacteria</taxon>
        <taxon>Bacillati</taxon>
        <taxon>Actinomycetota</taxon>
        <taxon>Actinomycetes</taxon>
        <taxon>Actinomycetales</taxon>
        <taxon>Actinomycetaceae</taxon>
        <taxon>Actinomyces</taxon>
    </lineage>
</organism>
<feature type="domain" description="ABC transporter" evidence="4">
    <location>
        <begin position="3"/>
        <end position="235"/>
    </location>
</feature>
<dbReference type="EMBL" id="CP097095">
    <property type="protein sequence ID" value="UQF79070.1"/>
    <property type="molecule type" value="Genomic_DNA"/>
</dbReference>
<dbReference type="InterPro" id="IPR003593">
    <property type="entry name" value="AAA+_ATPase"/>
</dbReference>
<dbReference type="InterPro" id="IPR003439">
    <property type="entry name" value="ABC_transporter-like_ATP-bd"/>
</dbReference>
<keyword evidence="3 5" id="KW-0067">ATP-binding</keyword>
<dbReference type="PROSITE" id="PS50893">
    <property type="entry name" value="ABC_TRANSPORTER_2"/>
    <property type="match status" value="1"/>
</dbReference>
<protein>
    <submittedName>
        <fullName evidence="5">ATP-binding cassette domain-containing protein</fullName>
    </submittedName>
</protein>
<evidence type="ECO:0000313" key="6">
    <source>
        <dbReference type="Proteomes" id="UP000830236"/>
    </source>
</evidence>
<dbReference type="InterPro" id="IPR051782">
    <property type="entry name" value="ABC_Transporter_VariousFunc"/>
</dbReference>
<evidence type="ECO:0000256" key="3">
    <source>
        <dbReference type="ARBA" id="ARBA00022840"/>
    </source>
</evidence>
<keyword evidence="1" id="KW-0813">Transport</keyword>
<dbReference type="GO" id="GO:0016887">
    <property type="term" value="F:ATP hydrolysis activity"/>
    <property type="evidence" value="ECO:0007669"/>
    <property type="project" value="InterPro"/>
</dbReference>